<dbReference type="PANTHER" id="PTHR46211:SF8">
    <property type="entry name" value="PHOSPHODIESTERASE"/>
    <property type="match status" value="1"/>
</dbReference>
<dbReference type="Pfam" id="PF03009">
    <property type="entry name" value="GDPD"/>
    <property type="match status" value="1"/>
</dbReference>
<feature type="transmembrane region" description="Helical" evidence="1">
    <location>
        <begin position="124"/>
        <end position="142"/>
    </location>
</feature>
<dbReference type="GO" id="GO:0006629">
    <property type="term" value="P:lipid metabolic process"/>
    <property type="evidence" value="ECO:0007669"/>
    <property type="project" value="InterPro"/>
</dbReference>
<dbReference type="SUPFAM" id="SSF51695">
    <property type="entry name" value="PLC-like phosphodiesterases"/>
    <property type="match status" value="1"/>
</dbReference>
<dbReference type="InterPro" id="IPR018476">
    <property type="entry name" value="GlyceroP-diester-Pdiesterase_M"/>
</dbReference>
<protein>
    <submittedName>
        <fullName evidence="3">Glycerophosphoryl diester phosphodiesterase membrane domain-containing protein</fullName>
    </submittedName>
</protein>
<keyword evidence="1" id="KW-0472">Membrane</keyword>
<reference evidence="3" key="1">
    <citation type="submission" date="2021-03" db="EMBL/GenBank/DDBJ databases">
        <title>Proteiniclasticum marinus sp. nov., isolated from tidal flat sediment.</title>
        <authorList>
            <person name="Namirimu T."/>
            <person name="Yang J.-A."/>
            <person name="Yang S.-H."/>
            <person name="Kim Y.-J."/>
            <person name="Kwon K.K."/>
        </authorList>
    </citation>
    <scope>NUCLEOTIDE SEQUENCE</scope>
    <source>
        <strain evidence="3">SCR006</strain>
    </source>
</reference>
<feature type="transmembrane region" description="Helical" evidence="1">
    <location>
        <begin position="323"/>
        <end position="343"/>
    </location>
</feature>
<dbReference type="Gene3D" id="3.20.20.190">
    <property type="entry name" value="Phosphatidylinositol (PI) phosphodiesterase"/>
    <property type="match status" value="1"/>
</dbReference>
<dbReference type="PANTHER" id="PTHR46211">
    <property type="entry name" value="GLYCEROPHOSPHORYL DIESTER PHOSPHODIESTERASE"/>
    <property type="match status" value="1"/>
</dbReference>
<dbReference type="PROSITE" id="PS51704">
    <property type="entry name" value="GP_PDE"/>
    <property type="match status" value="1"/>
</dbReference>
<evidence type="ECO:0000256" key="1">
    <source>
        <dbReference type="SAM" id="Phobius"/>
    </source>
</evidence>
<organism evidence="3 4">
    <name type="scientific">Proteiniclasticum aestuarii</name>
    <dbReference type="NCBI Taxonomy" id="2817862"/>
    <lineage>
        <taxon>Bacteria</taxon>
        <taxon>Bacillati</taxon>
        <taxon>Bacillota</taxon>
        <taxon>Clostridia</taxon>
        <taxon>Eubacteriales</taxon>
        <taxon>Clostridiaceae</taxon>
        <taxon>Proteiniclasticum</taxon>
    </lineage>
</organism>
<keyword evidence="1" id="KW-1133">Transmembrane helix</keyword>
<sequence length="600" mass="69142">MLRDLLDSIRDMRKHYRLYVNFGLLYLILFGILFIPILSYVINRVFLSVEGGVLLNLDVFKILLQPRAMGSALGLLLLSTLFLFVLMGTYLILSQKKIFQKDILVTEAFMTAIRAIPRLFRFEALYLLLLLFLIFPLLEFPANPIVRRFLDVPPALVRNLDSFRFGTVLYMAALVLMIYFLIRWMFAFHEVFFERRSIRASLKSSAMLTRGIRGRLLLRLLLVNAVLLGLFFLFFYLMARIPQLLNLPVNYIVRNYYITFTGLSLFIYLMILLPVNLLYLTRVYYREQRKLGLDVSDKITTVKWHWLMRKEEALRHNLKNKRIAFTFLFLLSLLISFTLSYSVNDGFLYAGRKILVAAHRADAMNAPENSLSAIESALNLGAAVIEMDVQMTKDGVLVLHHDTSLLRMAGVPESVADFTYDGLMDLEIGSRFQEDFTGEKIPTLKEALQAVKGQGEVLLDVKVSEKRGEVAVKILEELEENGMKEFSYIQSFEYSFLREIRALDEDIRLGQILYAAFGRLNQLDVDFYTVQMNMLSQNLVKRAHDAERGIFVWVVKTEEDMKNALQYDIDGVITSNVALVTEMLGTETLKEKLTEVETPQ</sequence>
<comment type="caution">
    <text evidence="3">The sequence shown here is derived from an EMBL/GenBank/DDBJ whole genome shotgun (WGS) entry which is preliminary data.</text>
</comment>
<gene>
    <name evidence="3" type="ORF">J3A84_13505</name>
</gene>
<dbReference type="InterPro" id="IPR030395">
    <property type="entry name" value="GP_PDE_dom"/>
</dbReference>
<dbReference type="InterPro" id="IPR017946">
    <property type="entry name" value="PLC-like_Pdiesterase_TIM-brl"/>
</dbReference>
<keyword evidence="4" id="KW-1185">Reference proteome</keyword>
<evidence type="ECO:0000313" key="4">
    <source>
        <dbReference type="Proteomes" id="UP000664218"/>
    </source>
</evidence>
<feature type="domain" description="GP-PDE" evidence="2">
    <location>
        <begin position="354"/>
        <end position="584"/>
    </location>
</feature>
<feature type="transmembrane region" description="Helical" evidence="1">
    <location>
        <begin position="162"/>
        <end position="186"/>
    </location>
</feature>
<proteinExistence type="predicted"/>
<feature type="transmembrane region" description="Helical" evidence="1">
    <location>
        <begin position="216"/>
        <end position="237"/>
    </location>
</feature>
<name>A0A939HEW8_9CLOT</name>
<dbReference type="GO" id="GO:0008081">
    <property type="term" value="F:phosphoric diester hydrolase activity"/>
    <property type="evidence" value="ECO:0007669"/>
    <property type="project" value="InterPro"/>
</dbReference>
<dbReference type="RefSeq" id="WP_207600570.1">
    <property type="nucleotide sequence ID" value="NZ_JAFNJU010000011.1"/>
</dbReference>
<feature type="transmembrane region" description="Helical" evidence="1">
    <location>
        <begin position="257"/>
        <end position="280"/>
    </location>
</feature>
<evidence type="ECO:0000313" key="3">
    <source>
        <dbReference type="EMBL" id="MBO1266048.1"/>
    </source>
</evidence>
<feature type="transmembrane region" description="Helical" evidence="1">
    <location>
        <begin position="20"/>
        <end position="42"/>
    </location>
</feature>
<dbReference type="AlphaFoldDB" id="A0A939HEW8"/>
<accession>A0A939HEW8</accession>
<evidence type="ECO:0000259" key="2">
    <source>
        <dbReference type="PROSITE" id="PS51704"/>
    </source>
</evidence>
<dbReference type="EMBL" id="JAFNJU010000011">
    <property type="protein sequence ID" value="MBO1266048.1"/>
    <property type="molecule type" value="Genomic_DNA"/>
</dbReference>
<keyword evidence="1" id="KW-0812">Transmembrane</keyword>
<dbReference type="Proteomes" id="UP000664218">
    <property type="component" value="Unassembled WGS sequence"/>
</dbReference>
<feature type="transmembrane region" description="Helical" evidence="1">
    <location>
        <begin position="72"/>
        <end position="93"/>
    </location>
</feature>
<dbReference type="Pfam" id="PF10110">
    <property type="entry name" value="GPDPase_memb"/>
    <property type="match status" value="1"/>
</dbReference>